<evidence type="ECO:0000313" key="4">
    <source>
        <dbReference type="Proteomes" id="UP000245765"/>
    </source>
</evidence>
<comment type="caution">
    <text evidence="3">The sequence shown here is derived from an EMBL/GenBank/DDBJ whole genome shotgun (WGS) entry which is preliminary data.</text>
</comment>
<accession>A0A317F627</accession>
<keyword evidence="1" id="KW-0472">Membrane</keyword>
<gene>
    <name evidence="3" type="ORF">DFH01_26575</name>
</gene>
<organism evidence="3 4">
    <name type="scientific">Falsiroseomonas bella</name>
    <dbReference type="NCBI Taxonomy" id="2184016"/>
    <lineage>
        <taxon>Bacteria</taxon>
        <taxon>Pseudomonadati</taxon>
        <taxon>Pseudomonadota</taxon>
        <taxon>Alphaproteobacteria</taxon>
        <taxon>Acetobacterales</taxon>
        <taxon>Roseomonadaceae</taxon>
        <taxon>Falsiroseomonas</taxon>
    </lineage>
</organism>
<protein>
    <recommendedName>
        <fullName evidence="2">Putative Flp pilus-assembly TadG-like N-terminal domain-containing protein</fullName>
    </recommendedName>
</protein>
<dbReference type="Pfam" id="PF13400">
    <property type="entry name" value="Tad"/>
    <property type="match status" value="1"/>
</dbReference>
<dbReference type="Proteomes" id="UP000245765">
    <property type="component" value="Unassembled WGS sequence"/>
</dbReference>
<dbReference type="InterPro" id="IPR028087">
    <property type="entry name" value="Tad_N"/>
</dbReference>
<evidence type="ECO:0000259" key="2">
    <source>
        <dbReference type="Pfam" id="PF13400"/>
    </source>
</evidence>
<keyword evidence="4" id="KW-1185">Reference proteome</keyword>
<feature type="domain" description="Putative Flp pilus-assembly TadG-like N-terminal" evidence="2">
    <location>
        <begin position="27"/>
        <end position="67"/>
    </location>
</feature>
<evidence type="ECO:0000256" key="1">
    <source>
        <dbReference type="SAM" id="Phobius"/>
    </source>
</evidence>
<keyword evidence="1" id="KW-0812">Transmembrane</keyword>
<name>A0A317F627_9PROT</name>
<dbReference type="EMBL" id="QGNA01000008">
    <property type="protein sequence ID" value="PWS34195.1"/>
    <property type="molecule type" value="Genomic_DNA"/>
</dbReference>
<sequence length="437" mass="44062">MTMLDGALRANLTRLRKDRRGLTTISFAAGAVMVFGALAVATDSGVWYAARRGAQSAADSAAAAGAVTLAMRGAGQVQTVARDVAARNGFAADASTTIEVNVPPTSGPNRATPGAVEVIVRQTQSLGASGFFLSTPPTVRGRSVGILRSNADVCVLALTGQLAFSGGANVSTPGCMLASNRPADVGVTVSGGGSVEAYGITTVGSCQNCSGSGISLTQPAAEWQVPASNPFAALDDKILPAFGNGTCIDPGNNPTSLLPYERNGRRAYCKDIKLNANATLTLEPGTYYLHNASLVIQSGRVNCPTCTGGAGVTFVLTGDASKVGGIDISANAVVRLQAPTTAADPDYSGVLFYRDPRATNGLGGGNPAVRVNGGAQLSLAGGMYFPNADVRFNGNSSATGCSILVAAAIEFGGSATASQCSRTGTAVPQARVVAFAN</sequence>
<proteinExistence type="predicted"/>
<evidence type="ECO:0000313" key="3">
    <source>
        <dbReference type="EMBL" id="PWS34195.1"/>
    </source>
</evidence>
<dbReference type="AlphaFoldDB" id="A0A317F627"/>
<keyword evidence="1" id="KW-1133">Transmembrane helix</keyword>
<feature type="transmembrane region" description="Helical" evidence="1">
    <location>
        <begin position="21"/>
        <end position="41"/>
    </location>
</feature>
<reference evidence="4" key="1">
    <citation type="submission" date="2018-05" db="EMBL/GenBank/DDBJ databases">
        <authorList>
            <person name="Du Z."/>
            <person name="Wang X."/>
        </authorList>
    </citation>
    <scope>NUCLEOTIDE SEQUENCE [LARGE SCALE GENOMIC DNA]</scope>
    <source>
        <strain evidence="4">CQN31</strain>
    </source>
</reference>